<dbReference type="InterPro" id="IPR004151">
    <property type="entry name" value="7TM_GPCR_serpentine_rcpt_Sre"/>
</dbReference>
<evidence type="ECO:0000313" key="2">
    <source>
        <dbReference type="EnsemblMetazoa" id="PPA06614.1"/>
    </source>
</evidence>
<dbReference type="AlphaFoldDB" id="A0A2A6CLL0"/>
<sequence length="947" mass="107995">MQSLFALLLLSRLPPLSSRRQFAWSLDRLTSSSLVDSIVDSLSLNPEFNRWNSSDSNSTYWNMVDFALSSWNSTDNSTFNREFFELLGASLAFGWNNTDNNGTSTREFLETFAFNAVNAWNNYTDNNSTFNRDFFETFALGWNNTDNNGTSTREFLETFAFNAVNAWNNYTDNNSTFNRDFFETFALGWNNTDNNGTSTREFLETFAFNAVNAWNNYTDNNSTFGRNFFEMFTFPSSNHTGNYSRVGLIAVGDSAEIIFDFSSPFNNSTNLTRSTASHANLQSGIAEALDMFARAPERSARQIIYVISATPAAPGHPRFGRSKLHSTATMFKRNGGVVVVNDVAAVPKPGLHNLASPGFYKVGLKEDVNVELKNICEVIAGIVVIVITFRAAKMHRVVRLRIICTVHLGVVYIPCRLLVLYHQYFGPSFYVETTGLVVGSMMKELFLGYMTSIISIVAIDRWVATKAWAWYESGANSTLVFFAFQECALYIISTTIAYLLVFDYITSMEAIYCFGLIILIGAMLIVTVYRRNICLISEMKRGAVINRYSVARTFQIRENLSVLTSYNKISRSLIVACIPPFGFYLIYYLIPPRIGLDCFRFFCAASYDLWLATLCCYYLRHSILFPTLEIIITISNSFDCIYIFCCEYREFLVDYNITQNITLQYVPMFEIIYGLEMIFILLTFVIGSLVIALSLNAIKLHLLMSGFNLNLEESLKAQMPVITPSLIFGSLMKEFFLGYMASLITVVAFDRWVATKAWAWYESGAYSTLFFFAFEEVTVVIIASIISYLHVFDYLTSIRALSCYAAFVIFGVVGFVGKLQFCTFVYVRNMRVLRERKRGAEINNYSVCKIYQIKENISVLTSYYEMARRLTVAIILLFSFYLAFYFIRRNTGYDGLRYGCASCYDLWLAMHVVRIRSMLCALLLPSREKNTSQTTDAYFNMLTNDWK</sequence>
<proteinExistence type="inferred from homology"/>
<evidence type="ECO:0000256" key="1">
    <source>
        <dbReference type="ARBA" id="ARBA00006803"/>
    </source>
</evidence>
<accession>A0A2A6CLL0</accession>
<dbReference type="SUPFAM" id="SSF53300">
    <property type="entry name" value="vWA-like"/>
    <property type="match status" value="1"/>
</dbReference>
<reference evidence="3" key="1">
    <citation type="journal article" date="2008" name="Nat. Genet.">
        <title>The Pristionchus pacificus genome provides a unique perspective on nematode lifestyle and parasitism.</title>
        <authorList>
            <person name="Dieterich C."/>
            <person name="Clifton S.W."/>
            <person name="Schuster L.N."/>
            <person name="Chinwalla A."/>
            <person name="Delehaunty K."/>
            <person name="Dinkelacker I."/>
            <person name="Fulton L."/>
            <person name="Fulton R."/>
            <person name="Godfrey J."/>
            <person name="Minx P."/>
            <person name="Mitreva M."/>
            <person name="Roeseler W."/>
            <person name="Tian H."/>
            <person name="Witte H."/>
            <person name="Yang S.P."/>
            <person name="Wilson R.K."/>
            <person name="Sommer R.J."/>
        </authorList>
    </citation>
    <scope>NUCLEOTIDE SEQUENCE [LARGE SCALE GENOMIC DNA]</scope>
    <source>
        <strain evidence="3">PS312</strain>
    </source>
</reference>
<dbReference type="Proteomes" id="UP000005239">
    <property type="component" value="Unassembled WGS sequence"/>
</dbReference>
<gene>
    <name evidence="2" type="primary">WBGene00096168</name>
</gene>
<dbReference type="GO" id="GO:0007606">
    <property type="term" value="P:sensory perception of chemical stimulus"/>
    <property type="evidence" value="ECO:0007669"/>
    <property type="project" value="InterPro"/>
</dbReference>
<evidence type="ECO:0000313" key="3">
    <source>
        <dbReference type="Proteomes" id="UP000005239"/>
    </source>
</evidence>
<organism evidence="2 3">
    <name type="scientific">Pristionchus pacificus</name>
    <name type="common">Parasitic nematode worm</name>
    <dbReference type="NCBI Taxonomy" id="54126"/>
    <lineage>
        <taxon>Eukaryota</taxon>
        <taxon>Metazoa</taxon>
        <taxon>Ecdysozoa</taxon>
        <taxon>Nematoda</taxon>
        <taxon>Chromadorea</taxon>
        <taxon>Rhabditida</taxon>
        <taxon>Rhabditina</taxon>
        <taxon>Diplogasteromorpha</taxon>
        <taxon>Diplogasteroidea</taxon>
        <taxon>Neodiplogasteridae</taxon>
        <taxon>Pristionchus</taxon>
    </lineage>
</organism>
<reference evidence="2" key="2">
    <citation type="submission" date="2022-06" db="UniProtKB">
        <authorList>
            <consortium name="EnsemblMetazoa"/>
        </authorList>
    </citation>
    <scope>IDENTIFICATION</scope>
    <source>
        <strain evidence="2">PS312</strain>
    </source>
</reference>
<dbReference type="PANTHER" id="PTHR47521">
    <property type="entry name" value="SERPENTINE RECEPTOR, CLASS E (EPSILON)-RELATED"/>
    <property type="match status" value="1"/>
</dbReference>
<comment type="similarity">
    <text evidence="1">Belongs to the nematode receptor-like protein sre family.</text>
</comment>
<dbReference type="InterPro" id="IPR036465">
    <property type="entry name" value="vWFA_dom_sf"/>
</dbReference>
<dbReference type="Pfam" id="PF03125">
    <property type="entry name" value="Sre"/>
    <property type="match status" value="1"/>
</dbReference>
<accession>A0A8R1U659</accession>
<dbReference type="GO" id="GO:0016020">
    <property type="term" value="C:membrane"/>
    <property type="evidence" value="ECO:0007669"/>
    <property type="project" value="InterPro"/>
</dbReference>
<protein>
    <submittedName>
        <fullName evidence="2">G protein-coupled receptor</fullName>
    </submittedName>
</protein>
<dbReference type="EnsemblMetazoa" id="PPA06614.1">
    <property type="protein sequence ID" value="PPA06614.1"/>
    <property type="gene ID" value="WBGene00096168"/>
</dbReference>
<dbReference type="PANTHER" id="PTHR47521:SF7">
    <property type="entry name" value="SERPENTINE RECEPTOR CLASS EPSILON-6"/>
    <property type="match status" value="1"/>
</dbReference>
<name>A0A2A6CLL0_PRIPA</name>
<dbReference type="InterPro" id="IPR052860">
    <property type="entry name" value="NRL-GPCR1"/>
</dbReference>
<keyword evidence="3" id="KW-1185">Reference proteome</keyword>